<accession>A0ABV9E0E7</accession>
<organism evidence="4 5">
    <name type="scientific">Nocardiopsis mangrovi</name>
    <dbReference type="NCBI Taxonomy" id="1179818"/>
    <lineage>
        <taxon>Bacteria</taxon>
        <taxon>Bacillati</taxon>
        <taxon>Actinomycetota</taxon>
        <taxon>Actinomycetes</taxon>
        <taxon>Streptosporangiales</taxon>
        <taxon>Nocardiopsidaceae</taxon>
        <taxon>Nocardiopsis</taxon>
    </lineage>
</organism>
<feature type="signal peptide" evidence="2">
    <location>
        <begin position="1"/>
        <end position="33"/>
    </location>
</feature>
<dbReference type="Gene3D" id="6.10.250.3150">
    <property type="match status" value="1"/>
</dbReference>
<proteinExistence type="predicted"/>
<sequence length="322" mass="34501">MYTPSARRAAPRAAVLAGLAIGAALLLPASSFADPADEEVDIDELNERAEALEAEYDSELVQFTDAEEAVANADERLQQVQDDLDIARGNVAELAAAQYKGSGLDPAVEIVMSSHPDRMLDDAAVVGHVANNNGERVASLTELEGERQEAADDARDTLKEAEDLIEDLEGQRDDVLAKIEEYEAEQVPDTPGTGSVPDSAIGPGWDGATPRMAAIRDDIVSQFGAPFPVGCLRPGDPGEHGTGRACDFMMSNNGGSPSAANQQLGQQIADYAQANAGRLGVMYIIWEQKIWDTRNPGAGWKPMEDRGSITQNHYDHVHISSY</sequence>
<dbReference type="EMBL" id="JBHSFQ010000025">
    <property type="protein sequence ID" value="MFC4564566.1"/>
    <property type="molecule type" value="Genomic_DNA"/>
</dbReference>
<feature type="chain" id="PRO_5047185478" evidence="2">
    <location>
        <begin position="34"/>
        <end position="322"/>
    </location>
</feature>
<dbReference type="Proteomes" id="UP001595923">
    <property type="component" value="Unassembled WGS sequence"/>
</dbReference>
<gene>
    <name evidence="4" type="ORF">ACFO4E_22135</name>
</gene>
<dbReference type="RefSeq" id="WP_378577792.1">
    <property type="nucleotide sequence ID" value="NZ_JBHSFQ010000025.1"/>
</dbReference>
<evidence type="ECO:0000256" key="2">
    <source>
        <dbReference type="SAM" id="SignalP"/>
    </source>
</evidence>
<name>A0ABV9E0E7_9ACTN</name>
<keyword evidence="5" id="KW-1185">Reference proteome</keyword>
<protein>
    <submittedName>
        <fullName evidence="4">Coiled-coil domain-containing protein</fullName>
    </submittedName>
</protein>
<comment type="caution">
    <text evidence="4">The sequence shown here is derived from an EMBL/GenBank/DDBJ whole genome shotgun (WGS) entry which is preliminary data.</text>
</comment>
<feature type="domain" description="ARB-07466-like C-terminal" evidence="3">
    <location>
        <begin position="206"/>
        <end position="314"/>
    </location>
</feature>
<keyword evidence="1" id="KW-0175">Coiled coil</keyword>
<reference evidence="5" key="1">
    <citation type="journal article" date="2019" name="Int. J. Syst. Evol. Microbiol.">
        <title>The Global Catalogue of Microorganisms (GCM) 10K type strain sequencing project: providing services to taxonomists for standard genome sequencing and annotation.</title>
        <authorList>
            <consortium name="The Broad Institute Genomics Platform"/>
            <consortium name="The Broad Institute Genome Sequencing Center for Infectious Disease"/>
            <person name="Wu L."/>
            <person name="Ma J."/>
        </authorList>
    </citation>
    <scope>NUCLEOTIDE SEQUENCE [LARGE SCALE GENOMIC DNA]</scope>
    <source>
        <strain evidence="5">XZYJ18</strain>
    </source>
</reference>
<evidence type="ECO:0000313" key="5">
    <source>
        <dbReference type="Proteomes" id="UP001595923"/>
    </source>
</evidence>
<evidence type="ECO:0000256" key="1">
    <source>
        <dbReference type="SAM" id="Coils"/>
    </source>
</evidence>
<feature type="coiled-coil region" evidence="1">
    <location>
        <begin position="35"/>
        <end position="97"/>
    </location>
</feature>
<feature type="coiled-coil region" evidence="1">
    <location>
        <begin position="140"/>
        <end position="185"/>
    </location>
</feature>
<evidence type="ECO:0000313" key="4">
    <source>
        <dbReference type="EMBL" id="MFC4564566.1"/>
    </source>
</evidence>
<keyword evidence="2" id="KW-0732">Signal</keyword>
<dbReference type="Pfam" id="PF26571">
    <property type="entry name" value="VldE"/>
    <property type="match status" value="1"/>
</dbReference>
<dbReference type="InterPro" id="IPR058593">
    <property type="entry name" value="ARB_07466-like_C"/>
</dbReference>
<evidence type="ECO:0000259" key="3">
    <source>
        <dbReference type="Pfam" id="PF26571"/>
    </source>
</evidence>